<gene>
    <name evidence="3" type="ORF">pdam_00016006</name>
</gene>
<dbReference type="SUPFAM" id="SSF47986">
    <property type="entry name" value="DEATH domain"/>
    <property type="match status" value="1"/>
</dbReference>
<dbReference type="InterPro" id="IPR011029">
    <property type="entry name" value="DEATH-like_dom_sf"/>
</dbReference>
<comment type="caution">
    <text evidence="3">The sequence shown here is derived from an EMBL/GenBank/DDBJ whole genome shotgun (WGS) entry which is preliminary data.</text>
</comment>
<evidence type="ECO:0000313" key="4">
    <source>
        <dbReference type="Proteomes" id="UP000275408"/>
    </source>
</evidence>
<feature type="region of interest" description="Disordered" evidence="1">
    <location>
        <begin position="244"/>
        <end position="268"/>
    </location>
</feature>
<keyword evidence="2" id="KW-0472">Membrane</keyword>
<feature type="compositionally biased region" description="Basic and acidic residues" evidence="1">
    <location>
        <begin position="254"/>
        <end position="263"/>
    </location>
</feature>
<evidence type="ECO:0000256" key="1">
    <source>
        <dbReference type="SAM" id="MobiDB-lite"/>
    </source>
</evidence>
<keyword evidence="2" id="KW-0812">Transmembrane</keyword>
<feature type="transmembrane region" description="Helical" evidence="2">
    <location>
        <begin position="70"/>
        <end position="93"/>
    </location>
</feature>
<evidence type="ECO:0000313" key="3">
    <source>
        <dbReference type="EMBL" id="RMX44361.1"/>
    </source>
</evidence>
<feature type="region of interest" description="Disordered" evidence="1">
    <location>
        <begin position="133"/>
        <end position="198"/>
    </location>
</feature>
<name>A0A3M6TSQ5_POCDA</name>
<evidence type="ECO:0008006" key="5">
    <source>
        <dbReference type="Google" id="ProtNLM"/>
    </source>
</evidence>
<dbReference type="AlphaFoldDB" id="A0A3M6TSQ5"/>
<organism evidence="3 4">
    <name type="scientific">Pocillopora damicornis</name>
    <name type="common">Cauliflower coral</name>
    <name type="synonym">Millepora damicornis</name>
    <dbReference type="NCBI Taxonomy" id="46731"/>
    <lineage>
        <taxon>Eukaryota</taxon>
        <taxon>Metazoa</taxon>
        <taxon>Cnidaria</taxon>
        <taxon>Anthozoa</taxon>
        <taxon>Hexacorallia</taxon>
        <taxon>Scleractinia</taxon>
        <taxon>Astrocoeniina</taxon>
        <taxon>Pocilloporidae</taxon>
        <taxon>Pocillopora</taxon>
    </lineage>
</organism>
<reference evidence="3 4" key="1">
    <citation type="journal article" date="2018" name="Sci. Rep.">
        <title>Comparative analysis of the Pocillopora damicornis genome highlights role of immune system in coral evolution.</title>
        <authorList>
            <person name="Cunning R."/>
            <person name="Bay R.A."/>
            <person name="Gillette P."/>
            <person name="Baker A.C."/>
            <person name="Traylor-Knowles N."/>
        </authorList>
    </citation>
    <scope>NUCLEOTIDE SEQUENCE [LARGE SCALE GENOMIC DNA]</scope>
    <source>
        <strain evidence="3">RSMAS</strain>
        <tissue evidence="3">Whole animal</tissue>
    </source>
</reference>
<keyword evidence="2" id="KW-1133">Transmembrane helix</keyword>
<keyword evidence="4" id="KW-1185">Reference proteome</keyword>
<proteinExistence type="predicted"/>
<protein>
    <recommendedName>
        <fullName evidence="5">Death domain-containing protein</fullName>
    </recommendedName>
</protein>
<evidence type="ECO:0000256" key="2">
    <source>
        <dbReference type="SAM" id="Phobius"/>
    </source>
</evidence>
<dbReference type="EMBL" id="RCHS01002992">
    <property type="protein sequence ID" value="RMX44361.1"/>
    <property type="molecule type" value="Genomic_DNA"/>
</dbReference>
<accession>A0A3M6TSQ5</accession>
<dbReference type="Gene3D" id="1.10.533.10">
    <property type="entry name" value="Death Domain, Fas"/>
    <property type="match status" value="1"/>
</dbReference>
<sequence>MDLISGECHPCSDCCGQSDKYHEKQCEDSGFSSSKQCREHNLNCPEKPPKSTAESNNNDKDQGGLEALEVVGIVLGAILSLAIIIVVILGRVYGWHVIKDTLMSWFCYCCHLGASDGHGNTMYFDPADGQIQRSEYDPELGTGKSEQNFSETPEKTSESELLDSLVHQQMQSQPPAETKETQRGFTRSFSHPGVLNTKVQKGTSNSNCIQCVGSPKLNKPSRIGYSLVASTELSDEAVFNRNSSESINARCQPRKPERFEKPSVKSQHTSTTGLYLSETCGTSLNGIPQDFQNSLLSKKMSAIPLMFHSKMCSKLDVRRLAFDDFRLLGEEIGLTRDQTLCLGQMENPTDQMITKFYNSQEGSCVSKFRGILEGMKRSDVVDVIDEWVKMHTVFSDKHFAFDDFCLLGEEIGLTRDYTLWLTLGKFGNPTDLITTKFYYAQEGSCVRKFWRILEGMKRSDVVDVIDEWVMYECYE</sequence>
<dbReference type="Proteomes" id="UP000275408">
    <property type="component" value="Unassembled WGS sequence"/>
</dbReference>
<feature type="compositionally biased region" description="Polar residues" evidence="1">
    <location>
        <begin position="166"/>
        <end position="175"/>
    </location>
</feature>
<dbReference type="OrthoDB" id="5989206at2759"/>